<dbReference type="Proteomes" id="UP000624703">
    <property type="component" value="Unassembled WGS sequence"/>
</dbReference>
<comment type="caution">
    <text evidence="9">The sequence shown here is derived from an EMBL/GenBank/DDBJ whole genome shotgun (WGS) entry which is preliminary data.</text>
</comment>
<protein>
    <submittedName>
        <fullName evidence="9">Phospholipid carrier-dependent glycosyltransferase</fullName>
    </submittedName>
</protein>
<feature type="domain" description="ArnT-like N-terminal" evidence="8">
    <location>
        <begin position="81"/>
        <end position="263"/>
    </location>
</feature>
<evidence type="ECO:0000256" key="1">
    <source>
        <dbReference type="ARBA" id="ARBA00004127"/>
    </source>
</evidence>
<feature type="transmembrane region" description="Helical" evidence="7">
    <location>
        <begin position="324"/>
        <end position="343"/>
    </location>
</feature>
<evidence type="ECO:0000313" key="10">
    <source>
        <dbReference type="Proteomes" id="UP000624703"/>
    </source>
</evidence>
<evidence type="ECO:0000256" key="7">
    <source>
        <dbReference type="SAM" id="Phobius"/>
    </source>
</evidence>
<feature type="transmembrane region" description="Helical" evidence="7">
    <location>
        <begin position="244"/>
        <end position="265"/>
    </location>
</feature>
<keyword evidence="5 7" id="KW-1133">Transmembrane helix</keyword>
<feature type="transmembrane region" description="Helical" evidence="7">
    <location>
        <begin position="124"/>
        <end position="143"/>
    </location>
</feature>
<keyword evidence="2" id="KW-0328">Glycosyltransferase</keyword>
<reference evidence="9" key="1">
    <citation type="submission" date="2021-01" db="EMBL/GenBank/DDBJ databases">
        <title>Modified the classification status of verrucomicrobia.</title>
        <authorList>
            <person name="Feng X."/>
        </authorList>
    </citation>
    <scope>NUCLEOTIDE SEQUENCE</scope>
    <source>
        <strain evidence="9">_KCTC 22039</strain>
    </source>
</reference>
<evidence type="ECO:0000256" key="4">
    <source>
        <dbReference type="ARBA" id="ARBA00022692"/>
    </source>
</evidence>
<sequence>MNSMQTDTAKITRRILFFVLLAILALSTLLVTFRGLSDPLGIDQAQLGREIARGNGYTSQVIRPASIYLMENNGQDARLDRFNDTYHAPLNPLMYAAILKITGGDQFNNWMMDSNSQVYQPDRIIAATCIIFFLIAIGINYLLIARIFDTSIAAVVALLMLFCEMMWEFSQSGLPQMLMLMLFSCAMFFAWKAMENAEMKKPVMAPAFLSGIFLALLVLTHWITIWIVIGYLVFAAIFFQPRGLVASTVFAIVTIFTIPTLYLLYIQPTGTPVGSAFYNIYNGIGGGMSEMDTIRSLNPTDNELAVQGLMLQTTRTILTQITSLYSNLGSVLAAPIFFLALLHPFKRESLRNFRWGILLMWVFACIGMAIFGLGRPNSSMNSNQIHILFMPLMSAYGVAMVSILWSRVAIPQMKFAHYFVLIAISAGPLLLAFPQEFRNGMRREKAGGAPSWPMTHPLALNTTLTKVSKKSDLIISDQPECVAWYADRTAILLPKNQDQIEQIESRAEKQQLNLAGIFITPRSFNAAAIMNNGYPTNSDYGELFPLVYNYWSNYGNGVRGGNAKSFLDTNPDFKTLTARYKYPVPILGRGLMMYYSKELPVLSK</sequence>
<evidence type="ECO:0000256" key="5">
    <source>
        <dbReference type="ARBA" id="ARBA00022989"/>
    </source>
</evidence>
<dbReference type="GO" id="GO:0016020">
    <property type="term" value="C:membrane"/>
    <property type="evidence" value="ECO:0007669"/>
    <property type="project" value="InterPro"/>
</dbReference>
<feature type="transmembrane region" description="Helical" evidence="7">
    <location>
        <begin position="150"/>
        <end position="167"/>
    </location>
</feature>
<dbReference type="GO" id="GO:0000030">
    <property type="term" value="F:mannosyltransferase activity"/>
    <property type="evidence" value="ECO:0007669"/>
    <property type="project" value="InterPro"/>
</dbReference>
<evidence type="ECO:0000256" key="6">
    <source>
        <dbReference type="ARBA" id="ARBA00023136"/>
    </source>
</evidence>
<comment type="subcellular location">
    <subcellularLocation>
        <location evidence="1">Endomembrane system</location>
        <topology evidence="1">Multi-pass membrane protein</topology>
    </subcellularLocation>
</comment>
<evidence type="ECO:0000256" key="3">
    <source>
        <dbReference type="ARBA" id="ARBA00022679"/>
    </source>
</evidence>
<keyword evidence="3" id="KW-0808">Transferase</keyword>
<dbReference type="GO" id="GO:0012505">
    <property type="term" value="C:endomembrane system"/>
    <property type="evidence" value="ECO:0007669"/>
    <property type="project" value="UniProtKB-SubCell"/>
</dbReference>
<feature type="transmembrane region" description="Helical" evidence="7">
    <location>
        <begin position="385"/>
        <end position="409"/>
    </location>
</feature>
<feature type="transmembrane region" description="Helical" evidence="7">
    <location>
        <begin position="355"/>
        <end position="373"/>
    </location>
</feature>
<gene>
    <name evidence="9" type="ORF">JIN82_08410</name>
</gene>
<name>A0A8J7SJK1_9BACT</name>
<dbReference type="AlphaFoldDB" id="A0A8J7SJK1"/>
<evidence type="ECO:0000256" key="2">
    <source>
        <dbReference type="ARBA" id="ARBA00022676"/>
    </source>
</evidence>
<dbReference type="RefSeq" id="WP_200311185.1">
    <property type="nucleotide sequence ID" value="NZ_JAENIM010000039.1"/>
</dbReference>
<feature type="transmembrane region" description="Helical" evidence="7">
    <location>
        <begin position="173"/>
        <end position="191"/>
    </location>
</feature>
<dbReference type="Pfam" id="PF02366">
    <property type="entry name" value="PMT"/>
    <property type="match status" value="1"/>
</dbReference>
<proteinExistence type="predicted"/>
<evidence type="ECO:0000259" key="8">
    <source>
        <dbReference type="Pfam" id="PF02366"/>
    </source>
</evidence>
<keyword evidence="4 7" id="KW-0812">Transmembrane</keyword>
<keyword evidence="6 7" id="KW-0472">Membrane</keyword>
<keyword evidence="10" id="KW-1185">Reference proteome</keyword>
<feature type="transmembrane region" description="Helical" evidence="7">
    <location>
        <begin position="415"/>
        <end position="433"/>
    </location>
</feature>
<dbReference type="InterPro" id="IPR003342">
    <property type="entry name" value="ArnT-like_N"/>
</dbReference>
<accession>A0A8J7SJK1</accession>
<dbReference type="GO" id="GO:0006493">
    <property type="term" value="P:protein O-linked glycosylation"/>
    <property type="evidence" value="ECO:0007669"/>
    <property type="project" value="InterPro"/>
</dbReference>
<evidence type="ECO:0000313" key="9">
    <source>
        <dbReference type="EMBL" id="MBK1791171.1"/>
    </source>
</evidence>
<feature type="transmembrane region" description="Helical" evidence="7">
    <location>
        <begin position="212"/>
        <end position="238"/>
    </location>
</feature>
<organism evidence="9 10">
    <name type="scientific">Persicirhabdus sediminis</name>
    <dbReference type="NCBI Taxonomy" id="454144"/>
    <lineage>
        <taxon>Bacteria</taxon>
        <taxon>Pseudomonadati</taxon>
        <taxon>Verrucomicrobiota</taxon>
        <taxon>Verrucomicrobiia</taxon>
        <taxon>Verrucomicrobiales</taxon>
        <taxon>Verrucomicrobiaceae</taxon>
        <taxon>Persicirhabdus</taxon>
    </lineage>
</organism>
<dbReference type="EMBL" id="JAENIM010000039">
    <property type="protein sequence ID" value="MBK1791171.1"/>
    <property type="molecule type" value="Genomic_DNA"/>
</dbReference>